<protein>
    <submittedName>
        <fullName evidence="1">Uncharacterized protein</fullName>
    </submittedName>
</protein>
<proteinExistence type="predicted"/>
<accession>A0A517Q5D5</accession>
<reference evidence="1 2" key="1">
    <citation type="submission" date="2019-03" db="EMBL/GenBank/DDBJ databases">
        <title>Deep-cultivation of Planctomycetes and their phenomic and genomic characterization uncovers novel biology.</title>
        <authorList>
            <person name="Wiegand S."/>
            <person name="Jogler M."/>
            <person name="Boedeker C."/>
            <person name="Pinto D."/>
            <person name="Vollmers J."/>
            <person name="Rivas-Marin E."/>
            <person name="Kohn T."/>
            <person name="Peeters S.H."/>
            <person name="Heuer A."/>
            <person name="Rast P."/>
            <person name="Oberbeckmann S."/>
            <person name="Bunk B."/>
            <person name="Jeske O."/>
            <person name="Meyerdierks A."/>
            <person name="Storesund J.E."/>
            <person name="Kallscheuer N."/>
            <person name="Luecker S."/>
            <person name="Lage O.M."/>
            <person name="Pohl T."/>
            <person name="Merkel B.J."/>
            <person name="Hornburger P."/>
            <person name="Mueller R.-W."/>
            <person name="Bruemmer F."/>
            <person name="Labrenz M."/>
            <person name="Spormann A.M."/>
            <person name="Op den Camp H."/>
            <person name="Overmann J."/>
            <person name="Amann R."/>
            <person name="Jetten M.S.M."/>
            <person name="Mascher T."/>
            <person name="Medema M.H."/>
            <person name="Devos D.P."/>
            <person name="Kaster A.-K."/>
            <person name="Ovreas L."/>
            <person name="Rohde M."/>
            <person name="Galperin M.Y."/>
            <person name="Jogler C."/>
        </authorList>
    </citation>
    <scope>NUCLEOTIDE SEQUENCE [LARGE SCALE GENOMIC DNA]</scope>
    <source>
        <strain evidence="1 2">Enr10</strain>
    </source>
</reference>
<name>A0A517Q5D5_9PLAN</name>
<evidence type="ECO:0000313" key="2">
    <source>
        <dbReference type="Proteomes" id="UP000315647"/>
    </source>
</evidence>
<dbReference type="AlphaFoldDB" id="A0A517Q5D5"/>
<dbReference type="EMBL" id="CP037421">
    <property type="protein sequence ID" value="QDT26840.1"/>
    <property type="molecule type" value="Genomic_DNA"/>
</dbReference>
<keyword evidence="2" id="KW-1185">Reference proteome</keyword>
<accession>A0A518A6H0</accession>
<evidence type="ECO:0000313" key="1">
    <source>
        <dbReference type="EMBL" id="QDT26840.1"/>
    </source>
</evidence>
<gene>
    <name evidence="1" type="ORF">Enr10x_21510</name>
</gene>
<sequence length="41" mass="4667">MYVRITSVPAQEGNRMQNLMQVMTVVGIMPPCLKFPQGFPR</sequence>
<organism evidence="1 2">
    <name type="scientific">Gimesia panareensis</name>
    <dbReference type="NCBI Taxonomy" id="2527978"/>
    <lineage>
        <taxon>Bacteria</taxon>
        <taxon>Pseudomonadati</taxon>
        <taxon>Planctomycetota</taxon>
        <taxon>Planctomycetia</taxon>
        <taxon>Planctomycetales</taxon>
        <taxon>Planctomycetaceae</taxon>
        <taxon>Gimesia</taxon>
    </lineage>
</organism>
<dbReference type="Proteomes" id="UP000315647">
    <property type="component" value="Chromosome"/>
</dbReference>